<protein>
    <submittedName>
        <fullName evidence="1">Peptidase</fullName>
    </submittedName>
</protein>
<dbReference type="Gene3D" id="3.30.2310.20">
    <property type="entry name" value="RelE-like"/>
    <property type="match status" value="1"/>
</dbReference>
<accession>A0A4U1BV59</accession>
<name>A0A4U1BV59_9SPHI</name>
<dbReference type="PANTHER" id="PTHR40266:SF2">
    <property type="entry name" value="TOXIN HIGB-1"/>
    <property type="match status" value="1"/>
</dbReference>
<organism evidence="1 2">
    <name type="scientific">Pedobacter cryophilus</name>
    <dbReference type="NCBI Taxonomy" id="2571271"/>
    <lineage>
        <taxon>Bacteria</taxon>
        <taxon>Pseudomonadati</taxon>
        <taxon>Bacteroidota</taxon>
        <taxon>Sphingobacteriia</taxon>
        <taxon>Sphingobacteriales</taxon>
        <taxon>Sphingobacteriaceae</taxon>
        <taxon>Pedobacter</taxon>
    </lineage>
</organism>
<keyword evidence="2" id="KW-1185">Reference proteome</keyword>
<dbReference type="Proteomes" id="UP000308181">
    <property type="component" value="Unassembled WGS sequence"/>
</dbReference>
<gene>
    <name evidence="1" type="ORF">FA046_14310</name>
</gene>
<proteinExistence type="predicted"/>
<dbReference type="InterPro" id="IPR007711">
    <property type="entry name" value="HigB-1"/>
</dbReference>
<dbReference type="OrthoDB" id="9801102at2"/>
<dbReference type="EMBL" id="SWBP01000005">
    <property type="protein sequence ID" value="TKB96351.1"/>
    <property type="molecule type" value="Genomic_DNA"/>
</dbReference>
<reference evidence="1 2" key="1">
    <citation type="submission" date="2019-04" db="EMBL/GenBank/DDBJ databases">
        <title>Pedobacter sp. AR-3-17 sp. nov., isolated from Arctic soil.</title>
        <authorList>
            <person name="Dahal R.H."/>
            <person name="Kim D.-U."/>
        </authorList>
    </citation>
    <scope>NUCLEOTIDE SEQUENCE [LARGE SCALE GENOMIC DNA]</scope>
    <source>
        <strain evidence="1 2">AR-3-17</strain>
    </source>
</reference>
<sequence length="92" mass="10823">MILNIKHKGLKAFYLKGDSSKLQPMHISKIRLILTRLDAALSAEDMNVPGYHLHQLSGDLYPFWSVKVDKNYRIIFRFDKENVLDVDYLDYH</sequence>
<evidence type="ECO:0000313" key="2">
    <source>
        <dbReference type="Proteomes" id="UP000308181"/>
    </source>
</evidence>
<dbReference type="SUPFAM" id="SSF143011">
    <property type="entry name" value="RelE-like"/>
    <property type="match status" value="1"/>
</dbReference>
<dbReference type="PANTHER" id="PTHR40266">
    <property type="entry name" value="TOXIN HIGB-1"/>
    <property type="match status" value="1"/>
</dbReference>
<dbReference type="AlphaFoldDB" id="A0A4U1BV59"/>
<comment type="caution">
    <text evidence="1">The sequence shown here is derived from an EMBL/GenBank/DDBJ whole genome shotgun (WGS) entry which is preliminary data.</text>
</comment>
<dbReference type="Pfam" id="PF05015">
    <property type="entry name" value="HigB-like_toxin"/>
    <property type="match status" value="1"/>
</dbReference>
<dbReference type="RefSeq" id="WP_136827220.1">
    <property type="nucleotide sequence ID" value="NZ_SWBP01000005.1"/>
</dbReference>
<evidence type="ECO:0000313" key="1">
    <source>
        <dbReference type="EMBL" id="TKB96351.1"/>
    </source>
</evidence>
<dbReference type="InterPro" id="IPR035093">
    <property type="entry name" value="RelE/ParE_toxin_dom_sf"/>
</dbReference>